<evidence type="ECO:0000256" key="2">
    <source>
        <dbReference type="ARBA" id="ARBA00022676"/>
    </source>
</evidence>
<dbReference type="GO" id="GO:0016757">
    <property type="term" value="F:glycosyltransferase activity"/>
    <property type="evidence" value="ECO:0007669"/>
    <property type="project" value="UniProtKB-KW"/>
</dbReference>
<protein>
    <submittedName>
        <fullName evidence="6">Core-2/I-branching beta-1,6-N-acetylglucosaminyltransferase family protein, putative isoform 1</fullName>
    </submittedName>
</protein>
<comment type="caution">
    <text evidence="6">The sequence shown here is derived from an EMBL/GenBank/DDBJ whole genome shotgun (WGS) entry which is preliminary data.</text>
</comment>
<evidence type="ECO:0000256" key="3">
    <source>
        <dbReference type="ARBA" id="ARBA00022679"/>
    </source>
</evidence>
<evidence type="ECO:0000313" key="6">
    <source>
        <dbReference type="EMBL" id="TYK09590.1"/>
    </source>
</evidence>
<accession>A0A5D3CE26</accession>
<evidence type="ECO:0000313" key="7">
    <source>
        <dbReference type="Proteomes" id="UP000321947"/>
    </source>
</evidence>
<keyword evidence="3 6" id="KW-0808">Transferase</keyword>
<dbReference type="EMBL" id="SSTD01011520">
    <property type="protein sequence ID" value="TYK09590.1"/>
    <property type="molecule type" value="Genomic_DNA"/>
</dbReference>
<dbReference type="Proteomes" id="UP000321947">
    <property type="component" value="Unassembled WGS sequence"/>
</dbReference>
<evidence type="ECO:0000256" key="5">
    <source>
        <dbReference type="ARBA" id="ARBA00023180"/>
    </source>
</evidence>
<evidence type="ECO:0000256" key="4">
    <source>
        <dbReference type="ARBA" id="ARBA00023136"/>
    </source>
</evidence>
<comment type="subcellular location">
    <subcellularLocation>
        <location evidence="1">Membrane</location>
        <topology evidence="1">Single-pass type II membrane protein</topology>
    </subcellularLocation>
</comment>
<dbReference type="AlphaFoldDB" id="A0A5D3CE26"/>
<dbReference type="InterPro" id="IPR003406">
    <property type="entry name" value="Glyco_trans_14"/>
</dbReference>
<gene>
    <name evidence="6" type="ORF">E5676_scaffold458G00180</name>
</gene>
<keyword evidence="2 6" id="KW-0328">Glycosyltransferase</keyword>
<keyword evidence="5" id="KW-0325">Glycoprotein</keyword>
<proteinExistence type="predicted"/>
<name>A0A5D3CE26_CUCMM</name>
<sequence>MTKKKGSTMTVWPPLKVVVLLCAILLTLALLLFHSDEFKLIQSSNFAYQFKNNGLGHSHGFQSPPKIAFLFLTRRKLPLDFLWANFFENGDEAKFSIYIHSQPGFVYDKSTTKSSIFYNRQLNNSIQVLWGESTMIEAERLLFGAALDDPANQRFVLLSDSCIPLHNFSHTYNYLMSSTKSFVDRYAMEMWRSFLNVNEGRYNPEMLPVISQEKWRKGSQWITLVRRHAEVVVNDEIIFPLFKKFCKRWPPADHDTRRKTTEKYHPNCIPDEHYVQTLLSIRGLEKELERRTLTYSNWNSSIPKEDKRSWHPVTFYYPDATPQTIKEIKEINHIDFESEHRTEWCRVESTYTSCFLFARKFSPGAGLRILKKDSLENRVDHEKHG</sequence>
<evidence type="ECO:0000256" key="1">
    <source>
        <dbReference type="ARBA" id="ARBA00004606"/>
    </source>
</evidence>
<dbReference type="GO" id="GO:0016020">
    <property type="term" value="C:membrane"/>
    <property type="evidence" value="ECO:0007669"/>
    <property type="project" value="UniProtKB-SubCell"/>
</dbReference>
<dbReference type="PANTHER" id="PTHR31042">
    <property type="entry name" value="CORE-2/I-BRANCHING BETA-1,6-N-ACETYLGLUCOSAMINYLTRANSFERASE FAMILY PROTEIN-RELATED"/>
    <property type="match status" value="1"/>
</dbReference>
<dbReference type="InterPro" id="IPR044174">
    <property type="entry name" value="BC10-like"/>
</dbReference>
<keyword evidence="4" id="KW-0472">Membrane</keyword>
<organism evidence="6 7">
    <name type="scientific">Cucumis melo var. makuwa</name>
    <name type="common">Oriental melon</name>
    <dbReference type="NCBI Taxonomy" id="1194695"/>
    <lineage>
        <taxon>Eukaryota</taxon>
        <taxon>Viridiplantae</taxon>
        <taxon>Streptophyta</taxon>
        <taxon>Embryophyta</taxon>
        <taxon>Tracheophyta</taxon>
        <taxon>Spermatophyta</taxon>
        <taxon>Magnoliopsida</taxon>
        <taxon>eudicotyledons</taxon>
        <taxon>Gunneridae</taxon>
        <taxon>Pentapetalae</taxon>
        <taxon>rosids</taxon>
        <taxon>fabids</taxon>
        <taxon>Cucurbitales</taxon>
        <taxon>Cucurbitaceae</taxon>
        <taxon>Benincaseae</taxon>
        <taxon>Cucumis</taxon>
    </lineage>
</organism>
<reference evidence="6 7" key="1">
    <citation type="submission" date="2019-08" db="EMBL/GenBank/DDBJ databases">
        <title>Draft genome sequences of two oriental melons (Cucumis melo L. var makuwa).</title>
        <authorList>
            <person name="Kwon S.-Y."/>
        </authorList>
    </citation>
    <scope>NUCLEOTIDE SEQUENCE [LARGE SCALE GENOMIC DNA]</scope>
    <source>
        <strain evidence="7">cv. Chang Bougi</strain>
        <tissue evidence="6">Leaf</tissue>
    </source>
</reference>
<dbReference type="PANTHER" id="PTHR31042:SF70">
    <property type="entry name" value="OS01G0695200 PROTEIN"/>
    <property type="match status" value="1"/>
</dbReference>
<dbReference type="Pfam" id="PF02485">
    <property type="entry name" value="Branch"/>
    <property type="match status" value="1"/>
</dbReference>